<feature type="chain" id="PRO_5035445680" evidence="2">
    <location>
        <begin position="29"/>
        <end position="211"/>
    </location>
</feature>
<accession>A0A8J9VBT8</accession>
<keyword evidence="4" id="KW-1185">Reference proteome</keyword>
<evidence type="ECO:0000256" key="2">
    <source>
        <dbReference type="SAM" id="SignalP"/>
    </source>
</evidence>
<dbReference type="EMBL" id="OV696686">
    <property type="protein sequence ID" value="CAH1233679.1"/>
    <property type="molecule type" value="Genomic_DNA"/>
</dbReference>
<dbReference type="OrthoDB" id="10065572at2759"/>
<proteinExistence type="predicted"/>
<dbReference type="Proteomes" id="UP000838412">
    <property type="component" value="Chromosome 1"/>
</dbReference>
<protein>
    <submittedName>
        <fullName evidence="3">Hypp806 protein</fullName>
    </submittedName>
</protein>
<gene>
    <name evidence="3" type="primary">Hypp806</name>
    <name evidence="3" type="ORF">BLAG_LOCUS2348</name>
</gene>
<feature type="signal peptide" evidence="2">
    <location>
        <begin position="1"/>
        <end position="28"/>
    </location>
</feature>
<name>A0A8J9VBT8_BRALA</name>
<evidence type="ECO:0000313" key="4">
    <source>
        <dbReference type="Proteomes" id="UP000838412"/>
    </source>
</evidence>
<evidence type="ECO:0000313" key="3">
    <source>
        <dbReference type="EMBL" id="CAH1233679.1"/>
    </source>
</evidence>
<keyword evidence="2" id="KW-0732">Signal</keyword>
<dbReference type="AlphaFoldDB" id="A0A8J9VBT8"/>
<reference evidence="3" key="1">
    <citation type="submission" date="2022-01" db="EMBL/GenBank/DDBJ databases">
        <authorList>
            <person name="Braso-Vives M."/>
        </authorList>
    </citation>
    <scope>NUCLEOTIDE SEQUENCE</scope>
</reference>
<organism evidence="3 4">
    <name type="scientific">Branchiostoma lanceolatum</name>
    <name type="common">Common lancelet</name>
    <name type="synonym">Amphioxus lanceolatum</name>
    <dbReference type="NCBI Taxonomy" id="7740"/>
    <lineage>
        <taxon>Eukaryota</taxon>
        <taxon>Metazoa</taxon>
        <taxon>Chordata</taxon>
        <taxon>Cephalochordata</taxon>
        <taxon>Leptocardii</taxon>
        <taxon>Amphioxiformes</taxon>
        <taxon>Branchiostomatidae</taxon>
        <taxon>Branchiostoma</taxon>
    </lineage>
</organism>
<sequence>MATLPHLCAVLVAVLVGASLGLVPTAVAEEPNREGHEQEKGPTLRLLPIPVDFADEDTVLVAGPRQDVPGDSPYSVPWVPSDGTVASARLAARLPISLITDDLLMSVLRGKRGERGRRGRIVRVYDRATRRWYRYFIPSLSMNNVFGQFRPAGTSRRARSGSYRDSARATGHAEPGTSHGQGADTPREEGGRAWLGDAEGGTGPFADHGYY</sequence>
<evidence type="ECO:0000256" key="1">
    <source>
        <dbReference type="SAM" id="MobiDB-lite"/>
    </source>
</evidence>
<feature type="region of interest" description="Disordered" evidence="1">
    <location>
        <begin position="151"/>
        <end position="211"/>
    </location>
</feature>